<dbReference type="EMBL" id="CP036259">
    <property type="protein sequence ID" value="QDR80333.1"/>
    <property type="molecule type" value="Genomic_DNA"/>
</dbReference>
<protein>
    <submittedName>
        <fullName evidence="2">Uncharacterized protein</fullName>
    </submittedName>
</protein>
<evidence type="ECO:0000313" key="2">
    <source>
        <dbReference type="EMBL" id="QDR80333.1"/>
    </source>
</evidence>
<gene>
    <name evidence="2" type="ORF">SPTER_16560</name>
</gene>
<sequence length="177" mass="18329">MPAAAFMEKLNTWYDNLPLRQRYLVLAGTGIILAAAIALLGLPDNQPATRVTPGAVKPQAAVVQPAMPGGYTAPQTMRDPFAPPPGFGKPAITPPPGSIQPGPAMAPPGTTPAQTALPLLVGVVSGGDRQMAIIIYNNTSRAYYPGQEIGPYQLIQVDANSVIVQGPGGQQVLALGR</sequence>
<name>A0A517DSK1_9FIRM</name>
<keyword evidence="1" id="KW-1133">Transmembrane helix</keyword>
<keyword evidence="1" id="KW-0812">Transmembrane</keyword>
<dbReference type="Proteomes" id="UP000320776">
    <property type="component" value="Chromosome"/>
</dbReference>
<organism evidence="2 3">
    <name type="scientific">Sporomusa termitida</name>
    <dbReference type="NCBI Taxonomy" id="2377"/>
    <lineage>
        <taxon>Bacteria</taxon>
        <taxon>Bacillati</taxon>
        <taxon>Bacillota</taxon>
        <taxon>Negativicutes</taxon>
        <taxon>Selenomonadales</taxon>
        <taxon>Sporomusaceae</taxon>
        <taxon>Sporomusa</taxon>
    </lineage>
</organism>
<dbReference type="RefSeq" id="WP_144349955.1">
    <property type="nucleotide sequence ID" value="NZ_CP036259.1"/>
</dbReference>
<evidence type="ECO:0000313" key="3">
    <source>
        <dbReference type="Proteomes" id="UP000320776"/>
    </source>
</evidence>
<keyword evidence="3" id="KW-1185">Reference proteome</keyword>
<dbReference type="AlphaFoldDB" id="A0A517DSK1"/>
<dbReference type="Gene3D" id="2.30.30.830">
    <property type="match status" value="1"/>
</dbReference>
<accession>A0A517DSK1</accession>
<reference evidence="2 3" key="1">
    <citation type="submission" date="2019-02" db="EMBL/GenBank/DDBJ databases">
        <title>Closed genome of Sporomusa termitida DSM 4440.</title>
        <authorList>
            <person name="Poehlein A."/>
            <person name="Daniel R."/>
        </authorList>
    </citation>
    <scope>NUCLEOTIDE SEQUENCE [LARGE SCALE GENOMIC DNA]</scope>
    <source>
        <strain evidence="2 3">DSM 4440</strain>
    </source>
</reference>
<dbReference type="KEGG" id="sted:SPTER_16560"/>
<proteinExistence type="predicted"/>
<feature type="transmembrane region" description="Helical" evidence="1">
    <location>
        <begin position="23"/>
        <end position="42"/>
    </location>
</feature>
<keyword evidence="1" id="KW-0472">Membrane</keyword>
<dbReference type="OrthoDB" id="9852918at2"/>
<evidence type="ECO:0000256" key="1">
    <source>
        <dbReference type="SAM" id="Phobius"/>
    </source>
</evidence>